<sequence>MGMRVDVEDLVVRRGTFALRVPHLAIEAGEVFAVLGATGSGKTVLMETIAGAFEDYKGRVLLDGRDARDIAVQDRGIGILYQDYVLFPHMTVGDNVAYGLKCAHVGADEERCRVGEMLEAFGIGGLADKMPGVISGGESQRAALARALVLRPRLLILDEPFSALDPTTKARMHDLLRMVHRDFDCTIVFVTHDFNEAQQLADRVGIVLDGGLKAVVAADDLFDAAHDADVSSFLGMDG</sequence>
<dbReference type="PANTHER" id="PTHR42781:SF4">
    <property type="entry name" value="SPERMIDINE_PUTRESCINE IMPORT ATP-BINDING PROTEIN POTA"/>
    <property type="match status" value="1"/>
</dbReference>
<dbReference type="GO" id="GO:0016887">
    <property type="term" value="F:ATP hydrolysis activity"/>
    <property type="evidence" value="ECO:0007669"/>
    <property type="project" value="InterPro"/>
</dbReference>
<evidence type="ECO:0000259" key="4">
    <source>
        <dbReference type="PROSITE" id="PS50893"/>
    </source>
</evidence>
<keyword evidence="3 5" id="KW-0067">ATP-binding</keyword>
<dbReference type="eggNOG" id="COG3842">
    <property type="taxonomic scope" value="Bacteria"/>
</dbReference>
<dbReference type="OrthoDB" id="3180400at2"/>
<dbReference type="InterPro" id="IPR017871">
    <property type="entry name" value="ABC_transporter-like_CS"/>
</dbReference>
<dbReference type="STRING" id="649764.HMPREF0762_01548"/>
<protein>
    <submittedName>
        <fullName evidence="5">ABC transporter, ATP-binding protein</fullName>
    </submittedName>
</protein>
<dbReference type="AlphaFoldDB" id="D0WI76"/>
<dbReference type="HOGENOM" id="CLU_000604_1_22_11"/>
<accession>D0WI76</accession>
<comment type="caution">
    <text evidence="5">The sequence shown here is derived from an EMBL/GenBank/DDBJ whole genome shotgun (WGS) entry which is preliminary data.</text>
</comment>
<dbReference type="InterPro" id="IPR003593">
    <property type="entry name" value="AAA+_ATPase"/>
</dbReference>
<evidence type="ECO:0000313" key="5">
    <source>
        <dbReference type="EMBL" id="EEZ60743.1"/>
    </source>
</evidence>
<name>D0WI76_SLAES</name>
<evidence type="ECO:0000256" key="1">
    <source>
        <dbReference type="ARBA" id="ARBA00022448"/>
    </source>
</evidence>
<dbReference type="EMBL" id="ACUX02000016">
    <property type="protein sequence ID" value="EEZ60743.1"/>
    <property type="molecule type" value="Genomic_DNA"/>
</dbReference>
<dbReference type="Gene3D" id="3.40.50.300">
    <property type="entry name" value="P-loop containing nucleotide triphosphate hydrolases"/>
    <property type="match status" value="1"/>
</dbReference>
<gene>
    <name evidence="5" type="ORF">HMPREF0762_01548</name>
</gene>
<evidence type="ECO:0000313" key="6">
    <source>
        <dbReference type="Proteomes" id="UP000006001"/>
    </source>
</evidence>
<dbReference type="SMART" id="SM00382">
    <property type="entry name" value="AAA"/>
    <property type="match status" value="1"/>
</dbReference>
<dbReference type="PANTHER" id="PTHR42781">
    <property type="entry name" value="SPERMIDINE/PUTRESCINE IMPORT ATP-BINDING PROTEIN POTA"/>
    <property type="match status" value="1"/>
</dbReference>
<dbReference type="SUPFAM" id="SSF52540">
    <property type="entry name" value="P-loop containing nucleoside triphosphate hydrolases"/>
    <property type="match status" value="1"/>
</dbReference>
<dbReference type="Proteomes" id="UP000006001">
    <property type="component" value="Unassembled WGS sequence"/>
</dbReference>
<dbReference type="PROSITE" id="PS50893">
    <property type="entry name" value="ABC_TRANSPORTER_2"/>
    <property type="match status" value="1"/>
</dbReference>
<keyword evidence="2" id="KW-0547">Nucleotide-binding</keyword>
<dbReference type="RefSeq" id="WP_006362810.1">
    <property type="nucleotide sequence ID" value="NZ_GG700631.1"/>
</dbReference>
<feature type="domain" description="ABC transporter" evidence="4">
    <location>
        <begin position="3"/>
        <end position="234"/>
    </location>
</feature>
<dbReference type="GO" id="GO:0005524">
    <property type="term" value="F:ATP binding"/>
    <property type="evidence" value="ECO:0007669"/>
    <property type="project" value="UniProtKB-KW"/>
</dbReference>
<keyword evidence="6" id="KW-1185">Reference proteome</keyword>
<reference evidence="5" key="1">
    <citation type="submission" date="2009-10" db="EMBL/GenBank/DDBJ databases">
        <authorList>
            <person name="Weinstock G."/>
            <person name="Sodergren E."/>
            <person name="Clifton S."/>
            <person name="Fulton L."/>
            <person name="Fulton B."/>
            <person name="Courtney L."/>
            <person name="Fronick C."/>
            <person name="Harrison M."/>
            <person name="Strong C."/>
            <person name="Farmer C."/>
            <person name="Delahaunty K."/>
            <person name="Markovic C."/>
            <person name="Hall O."/>
            <person name="Minx P."/>
            <person name="Tomlinson C."/>
            <person name="Mitreva M."/>
            <person name="Nelson J."/>
            <person name="Hou S."/>
            <person name="Wollam A."/>
            <person name="Pepin K.H."/>
            <person name="Johnson M."/>
            <person name="Bhonagiri V."/>
            <person name="Nash W.E."/>
            <person name="Warren W."/>
            <person name="Chinwalla A."/>
            <person name="Mardis E.R."/>
            <person name="Wilson R.K."/>
        </authorList>
    </citation>
    <scope>NUCLEOTIDE SEQUENCE [LARGE SCALE GENOMIC DNA]</scope>
    <source>
        <strain evidence="5">ATCC 700122</strain>
    </source>
</reference>
<dbReference type="GeneID" id="85008331"/>
<evidence type="ECO:0000256" key="2">
    <source>
        <dbReference type="ARBA" id="ARBA00022741"/>
    </source>
</evidence>
<dbReference type="InterPro" id="IPR027417">
    <property type="entry name" value="P-loop_NTPase"/>
</dbReference>
<organism evidence="5 6">
    <name type="scientific">Slackia exigua (strain ATCC 700122 / DSM 15923 / CIP 105133 / JCM 11022 / KCTC 5966 / S-7)</name>
    <dbReference type="NCBI Taxonomy" id="649764"/>
    <lineage>
        <taxon>Bacteria</taxon>
        <taxon>Bacillati</taxon>
        <taxon>Actinomycetota</taxon>
        <taxon>Coriobacteriia</taxon>
        <taxon>Eggerthellales</taxon>
        <taxon>Eggerthellaceae</taxon>
        <taxon>Slackia</taxon>
    </lineage>
</organism>
<proteinExistence type="predicted"/>
<dbReference type="InterPro" id="IPR050093">
    <property type="entry name" value="ABC_SmlMolc_Importer"/>
</dbReference>
<keyword evidence="1" id="KW-0813">Transport</keyword>
<evidence type="ECO:0000256" key="3">
    <source>
        <dbReference type="ARBA" id="ARBA00022840"/>
    </source>
</evidence>
<dbReference type="PROSITE" id="PS00211">
    <property type="entry name" value="ABC_TRANSPORTER_1"/>
    <property type="match status" value="1"/>
</dbReference>
<dbReference type="Pfam" id="PF00005">
    <property type="entry name" value="ABC_tran"/>
    <property type="match status" value="1"/>
</dbReference>
<dbReference type="InterPro" id="IPR003439">
    <property type="entry name" value="ABC_transporter-like_ATP-bd"/>
</dbReference>